<keyword evidence="3 4" id="KW-0472">Membrane</keyword>
<organism evidence="8 9">
    <name type="scientific">Arthrospiribacter ruber</name>
    <dbReference type="NCBI Taxonomy" id="2487934"/>
    <lineage>
        <taxon>Bacteria</taxon>
        <taxon>Pseudomonadati</taxon>
        <taxon>Bacteroidota</taxon>
        <taxon>Cytophagia</taxon>
        <taxon>Cytophagales</taxon>
        <taxon>Cyclobacteriaceae</taxon>
        <taxon>Arthrospiribacter</taxon>
    </lineage>
</organism>
<evidence type="ECO:0000256" key="1">
    <source>
        <dbReference type="ARBA" id="ARBA00023065"/>
    </source>
</evidence>
<dbReference type="Pfam" id="PF07715">
    <property type="entry name" value="Plug"/>
    <property type="match status" value="1"/>
</dbReference>
<reference evidence="8 9" key="1">
    <citation type="journal article" date="2020" name="Syst. Appl. Microbiol.">
        <title>Arthrospiribacter ruber gen. nov., sp. nov., a novel bacterium isolated from Arthrospira cultures.</title>
        <authorList>
            <person name="Waleron M."/>
            <person name="Misztak A."/>
            <person name="Waleron M.M."/>
            <person name="Furmaniak M."/>
            <person name="Mrozik A."/>
            <person name="Waleron K."/>
        </authorList>
    </citation>
    <scope>NUCLEOTIDE SEQUENCE [LARGE SCALE GENOMIC DNA]</scope>
    <source>
        <strain evidence="8 9">DPMB0001</strain>
    </source>
</reference>
<feature type="domain" description="TonB-dependent receptor plug" evidence="7">
    <location>
        <begin position="42"/>
        <end position="145"/>
    </location>
</feature>
<dbReference type="GO" id="GO:0006811">
    <property type="term" value="P:monoatomic ion transport"/>
    <property type="evidence" value="ECO:0007669"/>
    <property type="project" value="UniProtKB-KW"/>
</dbReference>
<dbReference type="EMBL" id="RPHB01000005">
    <property type="protein sequence ID" value="MBW3468593.1"/>
    <property type="molecule type" value="Genomic_DNA"/>
</dbReference>
<dbReference type="AlphaFoldDB" id="A0A951IZT6"/>
<dbReference type="InterPro" id="IPR039426">
    <property type="entry name" value="TonB-dep_rcpt-like"/>
</dbReference>
<evidence type="ECO:0000256" key="5">
    <source>
        <dbReference type="SAM" id="SignalP"/>
    </source>
</evidence>
<evidence type="ECO:0000256" key="4">
    <source>
        <dbReference type="RuleBase" id="RU003357"/>
    </source>
</evidence>
<dbReference type="GO" id="GO:0009279">
    <property type="term" value="C:cell outer membrane"/>
    <property type="evidence" value="ECO:0007669"/>
    <property type="project" value="UniProtKB-SubCell"/>
</dbReference>
<evidence type="ECO:0000256" key="2">
    <source>
        <dbReference type="ARBA" id="ARBA00023077"/>
    </source>
</evidence>
<dbReference type="PANTHER" id="PTHR32552">
    <property type="entry name" value="FERRICHROME IRON RECEPTOR-RELATED"/>
    <property type="match status" value="1"/>
</dbReference>
<comment type="caution">
    <text evidence="8">The sequence shown here is derived from an EMBL/GenBank/DDBJ whole genome shotgun (WGS) entry which is preliminary data.</text>
</comment>
<dbReference type="InterPro" id="IPR000531">
    <property type="entry name" value="Beta-barrel_TonB"/>
</dbReference>
<comment type="similarity">
    <text evidence="3 4">Belongs to the TonB-dependent receptor family.</text>
</comment>
<dbReference type="PROSITE" id="PS52016">
    <property type="entry name" value="TONB_DEPENDENT_REC_3"/>
    <property type="match status" value="1"/>
</dbReference>
<dbReference type="InterPro" id="IPR012910">
    <property type="entry name" value="Plug_dom"/>
</dbReference>
<keyword evidence="3" id="KW-1134">Transmembrane beta strand</keyword>
<keyword evidence="5" id="KW-0732">Signal</keyword>
<feature type="chain" id="PRO_5037291468" evidence="5">
    <location>
        <begin position="22"/>
        <end position="709"/>
    </location>
</feature>
<evidence type="ECO:0000313" key="8">
    <source>
        <dbReference type="EMBL" id="MBW3468593.1"/>
    </source>
</evidence>
<keyword evidence="3" id="KW-0998">Cell outer membrane</keyword>
<protein>
    <submittedName>
        <fullName evidence="8">TonB-dependent receptor</fullName>
    </submittedName>
</protein>
<gene>
    <name evidence="8" type="ORF">EGN73_12325</name>
</gene>
<keyword evidence="9" id="KW-1185">Reference proteome</keyword>
<keyword evidence="3" id="KW-0812">Transmembrane</keyword>
<keyword evidence="2 4" id="KW-0798">TonB box</keyword>
<dbReference type="RefSeq" id="WP_219290133.1">
    <property type="nucleotide sequence ID" value="NZ_RPHB01000005.1"/>
</dbReference>
<dbReference type="Proteomes" id="UP000727490">
    <property type="component" value="Unassembled WGS sequence"/>
</dbReference>
<keyword evidence="8" id="KW-0675">Receptor</keyword>
<name>A0A951IZT6_9BACT</name>
<keyword evidence="3" id="KW-0813">Transport</keyword>
<keyword evidence="1" id="KW-0406">Ion transport</keyword>
<feature type="domain" description="TonB-dependent receptor-like beta-barrel" evidence="6">
    <location>
        <begin position="223"/>
        <end position="678"/>
    </location>
</feature>
<proteinExistence type="inferred from homology"/>
<evidence type="ECO:0000256" key="3">
    <source>
        <dbReference type="PROSITE-ProRule" id="PRU01360"/>
    </source>
</evidence>
<feature type="signal peptide" evidence="5">
    <location>
        <begin position="1"/>
        <end position="21"/>
    </location>
</feature>
<evidence type="ECO:0000259" key="6">
    <source>
        <dbReference type="Pfam" id="PF00593"/>
    </source>
</evidence>
<evidence type="ECO:0000313" key="9">
    <source>
        <dbReference type="Proteomes" id="UP000727490"/>
    </source>
</evidence>
<evidence type="ECO:0000259" key="7">
    <source>
        <dbReference type="Pfam" id="PF07715"/>
    </source>
</evidence>
<comment type="subcellular location">
    <subcellularLocation>
        <location evidence="3">Cell outer membrane</location>
        <topology evidence="3">Multi-pass membrane protein</topology>
    </subcellularLocation>
</comment>
<dbReference type="Pfam" id="PF00593">
    <property type="entry name" value="TonB_dep_Rec_b-barrel"/>
    <property type="match status" value="1"/>
</dbReference>
<sequence>MKFKISLLAAVICAAAGHVTAQTQERQLDEVTVTAQKQEENQQEVPVSLSSLTEKDIRQFRLWNNRDLSGVFPNFYAAHSGDGRTVNGIRGIATTSYDPAVATYVDGVIQFDLDTYINPLLEVERIEVLRGPQGTLYGRNAMGGVINIITKKPSNVTKGFVGVDFGNYGLQRYSLGVQTPLIKDKLFFGVSGLYESHGGFFTNAFDGSNFDKRNTFLGNYYLRYLASNKWSMTLNVKNNHNRNEGAFPLAGSISQAMDNPFVLNQNSPARMRDDVFNASLSVDYTGEKINFSSQTAFQENYRIYEGELDGDFSPLDIVNIFNDYGRDWNRVSVWTQEMKLSSVKSSESKWSWLTGVFGFIQDEPVKQATNFGADGPIFGAPANASSILTNIGHNRGFAWFGSATYQLTDKFDVNLGMRYDIERRELRGFGEFQAQGMPEPIVVQPEISASANFSAFSPKAIVSYKVNSEQMLFTSFARGFRAGGLTPISSDPSETPLQPFDPEFSNNFEVGIKNDFLDNTLRWNFSAFYTTVQNIQVPQLILPDAQVITRNEGQLTSKGLESELTALIGRNLTFGWNAGITDARFSQLNLAGEGDNTDFSGNRALFTPGFTSLVLGQYQKVLNPEKEISLMLRGEWQYMGETFFDLPNTLSQDPYQLFNARIGVNVRNIELGLWARNIGNTRYVAYAYNFGAAHLGEPATYGFSGRFNF</sequence>
<accession>A0A951IZT6</accession>
<dbReference type="PANTHER" id="PTHR32552:SF81">
    <property type="entry name" value="TONB-DEPENDENT OUTER MEMBRANE RECEPTOR"/>
    <property type="match status" value="1"/>
</dbReference>